<name>A0AAX4JSQ1_9TREE</name>
<dbReference type="GO" id="GO:0005886">
    <property type="term" value="C:plasma membrane"/>
    <property type="evidence" value="ECO:0007669"/>
    <property type="project" value="TreeGrafter"/>
</dbReference>
<dbReference type="InterPro" id="IPR003445">
    <property type="entry name" value="Cat_transpt"/>
</dbReference>
<keyword evidence="2" id="KW-0813">Transport</keyword>
<feature type="transmembrane region" description="Helical" evidence="8">
    <location>
        <begin position="70"/>
        <end position="92"/>
    </location>
</feature>
<organism evidence="9 10">
    <name type="scientific">Kwoniella dendrophila CBS 6074</name>
    <dbReference type="NCBI Taxonomy" id="1295534"/>
    <lineage>
        <taxon>Eukaryota</taxon>
        <taxon>Fungi</taxon>
        <taxon>Dikarya</taxon>
        <taxon>Basidiomycota</taxon>
        <taxon>Agaricomycotina</taxon>
        <taxon>Tremellomycetes</taxon>
        <taxon>Tremellales</taxon>
        <taxon>Cryptococcaceae</taxon>
        <taxon>Kwoniella</taxon>
    </lineage>
</organism>
<accession>A0AAX4JSQ1</accession>
<dbReference type="Proteomes" id="UP001355207">
    <property type="component" value="Chromosome 3"/>
</dbReference>
<evidence type="ECO:0000313" key="10">
    <source>
        <dbReference type="Proteomes" id="UP001355207"/>
    </source>
</evidence>
<feature type="transmembrane region" description="Helical" evidence="8">
    <location>
        <begin position="727"/>
        <end position="754"/>
    </location>
</feature>
<evidence type="ECO:0000256" key="1">
    <source>
        <dbReference type="ARBA" id="ARBA00004141"/>
    </source>
</evidence>
<protein>
    <recommendedName>
        <fullName evidence="11">Potassium ion transporter</fullName>
    </recommendedName>
</protein>
<keyword evidence="5" id="KW-0406">Ion transport</keyword>
<feature type="region of interest" description="Disordered" evidence="7">
    <location>
        <begin position="230"/>
        <end position="295"/>
    </location>
</feature>
<feature type="transmembrane region" description="Helical" evidence="8">
    <location>
        <begin position="588"/>
        <end position="606"/>
    </location>
</feature>
<dbReference type="AlphaFoldDB" id="A0AAX4JSQ1"/>
<dbReference type="PANTHER" id="PTHR31064:SF30">
    <property type="entry name" value="HIGH-AFFINITY POTASSIUM TRANSPORT PROTEIN-RELATED"/>
    <property type="match status" value="1"/>
</dbReference>
<comment type="subcellular location">
    <subcellularLocation>
        <location evidence="1">Membrane</location>
        <topology evidence="1">Multi-pass membrane protein</topology>
    </subcellularLocation>
</comment>
<dbReference type="GO" id="GO:0030007">
    <property type="term" value="P:intracellular potassium ion homeostasis"/>
    <property type="evidence" value="ECO:0007669"/>
    <property type="project" value="TreeGrafter"/>
</dbReference>
<evidence type="ECO:0000256" key="3">
    <source>
        <dbReference type="ARBA" id="ARBA00022692"/>
    </source>
</evidence>
<dbReference type="PANTHER" id="PTHR31064">
    <property type="entry name" value="POTASSIUM TRANSPORT PROTEIN DDB_G0292412-RELATED"/>
    <property type="match status" value="1"/>
</dbReference>
<evidence type="ECO:0000313" key="9">
    <source>
        <dbReference type="EMBL" id="WWC88191.1"/>
    </source>
</evidence>
<feature type="transmembrane region" description="Helical" evidence="8">
    <location>
        <begin position="679"/>
        <end position="706"/>
    </location>
</feature>
<evidence type="ECO:0000256" key="4">
    <source>
        <dbReference type="ARBA" id="ARBA00022989"/>
    </source>
</evidence>
<feature type="transmembrane region" description="Helical" evidence="8">
    <location>
        <begin position="112"/>
        <end position="131"/>
    </location>
</feature>
<dbReference type="SUPFAM" id="SSF81324">
    <property type="entry name" value="Voltage-gated potassium channels"/>
    <property type="match status" value="1"/>
</dbReference>
<feature type="transmembrane region" description="Helical" evidence="8">
    <location>
        <begin position="618"/>
        <end position="644"/>
    </location>
</feature>
<feature type="region of interest" description="Disordered" evidence="7">
    <location>
        <begin position="915"/>
        <end position="941"/>
    </location>
</feature>
<evidence type="ECO:0000256" key="2">
    <source>
        <dbReference type="ARBA" id="ARBA00022448"/>
    </source>
</evidence>
<dbReference type="EMBL" id="CP144100">
    <property type="protein sequence ID" value="WWC88191.1"/>
    <property type="molecule type" value="Genomic_DNA"/>
</dbReference>
<feature type="transmembrane region" description="Helical" evidence="8">
    <location>
        <begin position="539"/>
        <end position="563"/>
    </location>
</feature>
<sequence>MTGLKKSQKFFVNEGHILKHQQSNKDNHWNLTKNVNNQMDNDQVAQNGDHNGNVDKNQSLWDRLKQYLNFFRIHVLIFTFTPIISACIFYGANGSAKGNANSANVGVQKVTFIDSLFICFSAMTTCGLVPVNLSALHPFQQVIILFLFIIGDPQFAAFVMVLVRKRYFRTHCEQLLSNDRLRRTQTINPTKTIATENPKSLKEKIKNLKNDKKSLWISGPVEAHQIENYAQDRDQHHDDTDDQVEELEGRPGVTDSPVEMTLSEGRRSETVDSPINGKANQSQPSTLGRGSVTMIPTHPTSRAESIRGHTTALPSPIAPSFTTQQVHYDRPFMTRQRLRQQTRKQTLVPSATVNLASLDHPHPHPSPLSSQIRPQQNRSPTRKGTAIGAPLDRVRSPLSTYGVGTNKPIPYTEGHKNSGMGGFPTPLEILKDYVLPSSTKNKLSRPVKKLEILMNPTMNPGLHTKKDEEKAIDFPNSNQYKTPEHEESWTEMIRGSVANWMPEGLSGLVIGRNSRFWTEELDDDDLEQIGGVEYRALRLLSYLVGGYMIFCQVIPFAIIAIYLSKIHNWDVTFNSKAGVQTGSINKTWFALFLNASAFTGTGMSLMDQGLAPLANCYLIIYVTAFVLLAGNHAFPIILRFIIWIGTKITRKGEKFETLHFLLDHPRRCFLYLFPSHQSWYLLFVVSGFIIIELFAFLVLSIGLPIVEDLGGWQRFSDGLLQSISVRASGFGIVSISNMAPSVLFFYVILMYVAIYPIAMSVRSTNVYEERALGVYEEEDPDTLSEDEPEFKGKRHEIFSKYLLWHMRKQLAFDIWPLAVAIFLICCFERGKLMDPEKYDWFTNFRIIFECTSAYAVIGLSMGTPNNNFSFVGEFGYASKIVIILVMLRGRHRGLPVAIDRAILLPKEYSRIGKSLEGNENDNQHTDDGIINSGQPQHDEMA</sequence>
<dbReference type="RefSeq" id="XP_066074954.1">
    <property type="nucleotide sequence ID" value="XM_066218857.1"/>
</dbReference>
<dbReference type="Pfam" id="PF02386">
    <property type="entry name" value="TrkH"/>
    <property type="match status" value="1"/>
</dbReference>
<feature type="region of interest" description="Disordered" evidence="7">
    <location>
        <begin position="357"/>
        <end position="417"/>
    </location>
</feature>
<dbReference type="GO" id="GO:0140107">
    <property type="term" value="F:high-affinity potassium ion transmembrane transporter activity"/>
    <property type="evidence" value="ECO:0007669"/>
    <property type="project" value="TreeGrafter"/>
</dbReference>
<gene>
    <name evidence="9" type="ORF">L201_003096</name>
</gene>
<evidence type="ECO:0000256" key="8">
    <source>
        <dbReference type="SAM" id="Phobius"/>
    </source>
</evidence>
<dbReference type="InterPro" id="IPR051143">
    <property type="entry name" value="TrkH_K-transport"/>
</dbReference>
<evidence type="ECO:0008006" key="11">
    <source>
        <dbReference type="Google" id="ProtNLM"/>
    </source>
</evidence>
<evidence type="ECO:0000256" key="6">
    <source>
        <dbReference type="ARBA" id="ARBA00023136"/>
    </source>
</evidence>
<feature type="compositionally biased region" description="Basic and acidic residues" evidence="7">
    <location>
        <begin position="230"/>
        <end position="239"/>
    </location>
</feature>
<proteinExistence type="predicted"/>
<dbReference type="GO" id="GO:1990573">
    <property type="term" value="P:potassium ion import across plasma membrane"/>
    <property type="evidence" value="ECO:0007669"/>
    <property type="project" value="TreeGrafter"/>
</dbReference>
<keyword evidence="4 8" id="KW-1133">Transmembrane helix</keyword>
<reference evidence="9 10" key="1">
    <citation type="submission" date="2024-01" db="EMBL/GenBank/DDBJ databases">
        <title>Comparative genomics of Cryptococcus and Kwoniella reveals pathogenesis evolution and contrasting modes of karyotype evolution via chromosome fusion or intercentromeric recombination.</title>
        <authorList>
            <person name="Coelho M.A."/>
            <person name="David-Palma M."/>
            <person name="Shea T."/>
            <person name="Bowers K."/>
            <person name="McGinley-Smith S."/>
            <person name="Mohammad A.W."/>
            <person name="Gnirke A."/>
            <person name="Yurkov A.M."/>
            <person name="Nowrousian M."/>
            <person name="Sun S."/>
            <person name="Cuomo C.A."/>
            <person name="Heitman J."/>
        </authorList>
    </citation>
    <scope>NUCLEOTIDE SEQUENCE [LARGE SCALE GENOMIC DNA]</scope>
    <source>
        <strain evidence="9 10">CBS 6074</strain>
    </source>
</reference>
<feature type="transmembrane region" description="Helical" evidence="8">
    <location>
        <begin position="143"/>
        <end position="163"/>
    </location>
</feature>
<keyword evidence="6 8" id="KW-0472">Membrane</keyword>
<keyword evidence="3 8" id="KW-0812">Transmembrane</keyword>
<dbReference type="GeneID" id="91093767"/>
<feature type="compositionally biased region" description="Polar residues" evidence="7">
    <location>
        <begin position="278"/>
        <end position="288"/>
    </location>
</feature>
<keyword evidence="10" id="KW-1185">Reference proteome</keyword>
<evidence type="ECO:0000256" key="7">
    <source>
        <dbReference type="SAM" id="MobiDB-lite"/>
    </source>
</evidence>
<evidence type="ECO:0000256" key="5">
    <source>
        <dbReference type="ARBA" id="ARBA00023065"/>
    </source>
</evidence>